<sequence>MLSKTRLIDCRISNRVSLAPGLIRVPSSPRASMVAPEVDSKLHRRDTIMHRMTMARTHRPYAALTGLNLDAGAIPLPFIFLIFADDFFFFSSSRSYLTRHFHIENVNLSRLSNHRQPLDVFGPNIFGHQPLHLQCLAGIQMILPTAKQFCLDSQPACV</sequence>
<protein>
    <submittedName>
        <fullName evidence="2">Uncharacterized protein</fullName>
    </submittedName>
</protein>
<feature type="transmembrane region" description="Helical" evidence="1">
    <location>
        <begin position="61"/>
        <end position="84"/>
    </location>
</feature>
<evidence type="ECO:0000313" key="3">
    <source>
        <dbReference type="Proteomes" id="UP000324585"/>
    </source>
</evidence>
<evidence type="ECO:0000256" key="1">
    <source>
        <dbReference type="SAM" id="Phobius"/>
    </source>
</evidence>
<dbReference type="EMBL" id="VRMN01000002">
    <property type="protein sequence ID" value="KAA8496670.1"/>
    <property type="molecule type" value="Genomic_DNA"/>
</dbReference>
<evidence type="ECO:0000313" key="2">
    <source>
        <dbReference type="EMBL" id="KAA8496670.1"/>
    </source>
</evidence>
<dbReference type="AlphaFoldDB" id="A0A5J4Z068"/>
<keyword evidence="1" id="KW-0812">Transmembrane</keyword>
<comment type="caution">
    <text evidence="2">The sequence shown here is derived from an EMBL/GenBank/DDBJ whole genome shotgun (WGS) entry which is preliminary data.</text>
</comment>
<gene>
    <name evidence="2" type="ORF">FVE85_0399</name>
</gene>
<keyword evidence="1" id="KW-1133">Transmembrane helix</keyword>
<organism evidence="2 3">
    <name type="scientific">Porphyridium purpureum</name>
    <name type="common">Red alga</name>
    <name type="synonym">Porphyridium cruentum</name>
    <dbReference type="NCBI Taxonomy" id="35688"/>
    <lineage>
        <taxon>Eukaryota</taxon>
        <taxon>Rhodophyta</taxon>
        <taxon>Bangiophyceae</taxon>
        <taxon>Porphyridiales</taxon>
        <taxon>Porphyridiaceae</taxon>
        <taxon>Porphyridium</taxon>
    </lineage>
</organism>
<proteinExistence type="predicted"/>
<dbReference type="Proteomes" id="UP000324585">
    <property type="component" value="Unassembled WGS sequence"/>
</dbReference>
<keyword evidence="1" id="KW-0472">Membrane</keyword>
<keyword evidence="3" id="KW-1185">Reference proteome</keyword>
<accession>A0A5J4Z068</accession>
<name>A0A5J4Z068_PORPP</name>
<reference evidence="3" key="1">
    <citation type="journal article" date="2019" name="Nat. Commun.">
        <title>Expansion of phycobilisome linker gene families in mesophilic red algae.</title>
        <authorList>
            <person name="Lee J."/>
            <person name="Kim D."/>
            <person name="Bhattacharya D."/>
            <person name="Yoon H.S."/>
        </authorList>
    </citation>
    <scope>NUCLEOTIDE SEQUENCE [LARGE SCALE GENOMIC DNA]</scope>
    <source>
        <strain evidence="3">CCMP 1328</strain>
    </source>
</reference>